<dbReference type="CTD" id="20208528"/>
<reference evidence="3" key="1">
    <citation type="submission" date="2012-12" db="EMBL/GenBank/DDBJ databases">
        <authorList>
            <person name="Hellsten U."/>
            <person name="Grimwood J."/>
            <person name="Chapman J.A."/>
            <person name="Shapiro H."/>
            <person name="Aerts A."/>
            <person name="Otillar R.P."/>
            <person name="Terry A.Y."/>
            <person name="Boore J.L."/>
            <person name="Simakov O."/>
            <person name="Marletaz F."/>
            <person name="Cho S.-J."/>
            <person name="Edsinger-Gonzales E."/>
            <person name="Havlak P."/>
            <person name="Kuo D.-H."/>
            <person name="Larsson T."/>
            <person name="Lv J."/>
            <person name="Arendt D."/>
            <person name="Savage R."/>
            <person name="Osoegawa K."/>
            <person name="de Jong P."/>
            <person name="Lindberg D.R."/>
            <person name="Seaver E.C."/>
            <person name="Weisblat D.A."/>
            <person name="Putnam N.H."/>
            <person name="Grigoriev I.V."/>
            <person name="Rokhsar D.S."/>
        </authorList>
    </citation>
    <scope>NUCLEOTIDE SEQUENCE</scope>
</reference>
<evidence type="ECO:0000313" key="3">
    <source>
        <dbReference type="Proteomes" id="UP000015101"/>
    </source>
</evidence>
<reference evidence="1 3" key="2">
    <citation type="journal article" date="2013" name="Nature">
        <title>Insights into bilaterian evolution from three spiralian genomes.</title>
        <authorList>
            <person name="Simakov O."/>
            <person name="Marletaz F."/>
            <person name="Cho S.J."/>
            <person name="Edsinger-Gonzales E."/>
            <person name="Havlak P."/>
            <person name="Hellsten U."/>
            <person name="Kuo D.H."/>
            <person name="Larsson T."/>
            <person name="Lv J."/>
            <person name="Arendt D."/>
            <person name="Savage R."/>
            <person name="Osoegawa K."/>
            <person name="de Jong P."/>
            <person name="Grimwood J."/>
            <person name="Chapman J.A."/>
            <person name="Shapiro H."/>
            <person name="Aerts A."/>
            <person name="Otillar R.P."/>
            <person name="Terry A.Y."/>
            <person name="Boore J.L."/>
            <person name="Grigoriev I.V."/>
            <person name="Lindberg D.R."/>
            <person name="Seaver E.C."/>
            <person name="Weisblat D.A."/>
            <person name="Putnam N.H."/>
            <person name="Rokhsar D.S."/>
        </authorList>
    </citation>
    <scope>NUCLEOTIDE SEQUENCE</scope>
</reference>
<dbReference type="HOGENOM" id="CLU_2309040_0_0_1"/>
<accession>T1FI79</accession>
<dbReference type="EMBL" id="KB097736">
    <property type="protein sequence ID" value="ESN90980.1"/>
    <property type="molecule type" value="Genomic_DNA"/>
</dbReference>
<sequence>MCDIYGPGWLTFDDDAVTLRSLYKDGKKTWTYQQLQKATCSDTSFQLFIAEYSDWMYFEYVPGHEMKKIFDYKKSEGDNRRWLSMPKSQKLFEGIKYLWK</sequence>
<evidence type="ECO:0000313" key="1">
    <source>
        <dbReference type="EMBL" id="ESN90980.1"/>
    </source>
</evidence>
<name>T1FI79_HELRO</name>
<dbReference type="KEGG" id="hro:HELRODRAFT_182452"/>
<dbReference type="RefSeq" id="XP_009030960.1">
    <property type="nucleotide sequence ID" value="XM_009032712.1"/>
</dbReference>
<proteinExistence type="predicted"/>
<dbReference type="InParanoid" id="T1FI79"/>
<dbReference type="EMBL" id="AMQM01008205">
    <property type="status" value="NOT_ANNOTATED_CDS"/>
    <property type="molecule type" value="Genomic_DNA"/>
</dbReference>
<protein>
    <submittedName>
        <fullName evidence="1 2">Uncharacterized protein</fullName>
    </submittedName>
</protein>
<reference evidence="2" key="3">
    <citation type="submission" date="2015-06" db="UniProtKB">
        <authorList>
            <consortium name="EnsemblMetazoa"/>
        </authorList>
    </citation>
    <scope>IDENTIFICATION</scope>
</reference>
<keyword evidence="3" id="KW-1185">Reference proteome</keyword>
<gene>
    <name evidence="2" type="primary">20208528</name>
    <name evidence="1" type="ORF">HELRODRAFT_182452</name>
</gene>
<dbReference type="Proteomes" id="UP000015101">
    <property type="component" value="Unassembled WGS sequence"/>
</dbReference>
<dbReference type="EnsemblMetazoa" id="HelroT182452">
    <property type="protein sequence ID" value="HelroP182452"/>
    <property type="gene ID" value="HelroG182452"/>
</dbReference>
<dbReference type="AlphaFoldDB" id="T1FI79"/>
<organism evidence="2 3">
    <name type="scientific">Helobdella robusta</name>
    <name type="common">Californian leech</name>
    <dbReference type="NCBI Taxonomy" id="6412"/>
    <lineage>
        <taxon>Eukaryota</taxon>
        <taxon>Metazoa</taxon>
        <taxon>Spiralia</taxon>
        <taxon>Lophotrochozoa</taxon>
        <taxon>Annelida</taxon>
        <taxon>Clitellata</taxon>
        <taxon>Hirudinea</taxon>
        <taxon>Rhynchobdellida</taxon>
        <taxon>Glossiphoniidae</taxon>
        <taxon>Helobdella</taxon>
    </lineage>
</organism>
<dbReference type="GeneID" id="20208528"/>
<evidence type="ECO:0000313" key="2">
    <source>
        <dbReference type="EnsemblMetazoa" id="HelroP182452"/>
    </source>
</evidence>